<feature type="transmembrane region" description="Helical" evidence="6">
    <location>
        <begin position="177"/>
        <end position="196"/>
    </location>
</feature>
<feature type="transmembrane region" description="Helical" evidence="6">
    <location>
        <begin position="216"/>
        <end position="234"/>
    </location>
</feature>
<proteinExistence type="inferred from homology"/>
<feature type="transmembrane region" description="Helical" evidence="6">
    <location>
        <begin position="125"/>
        <end position="145"/>
    </location>
</feature>
<evidence type="ECO:0000256" key="1">
    <source>
        <dbReference type="ARBA" id="ARBA00004141"/>
    </source>
</evidence>
<evidence type="ECO:0000256" key="6">
    <source>
        <dbReference type="SAM" id="Phobius"/>
    </source>
</evidence>
<keyword evidence="5 6" id="KW-0472">Membrane</keyword>
<feature type="transmembrane region" description="Helical" evidence="6">
    <location>
        <begin position="298"/>
        <end position="318"/>
    </location>
</feature>
<comment type="subcellular location">
    <subcellularLocation>
        <location evidence="1">Membrane</location>
        <topology evidence="1">Multi-pass membrane protein</topology>
    </subcellularLocation>
</comment>
<name>A0A9P4XE76_9HYPO</name>
<evidence type="ECO:0000313" key="8">
    <source>
        <dbReference type="Proteomes" id="UP000801864"/>
    </source>
</evidence>
<dbReference type="InterPro" id="IPR002995">
    <property type="entry name" value="Surf4"/>
</dbReference>
<feature type="transmembrane region" description="Helical" evidence="6">
    <location>
        <begin position="267"/>
        <end position="286"/>
    </location>
</feature>
<evidence type="ECO:0000256" key="4">
    <source>
        <dbReference type="ARBA" id="ARBA00022989"/>
    </source>
</evidence>
<keyword evidence="8" id="KW-1185">Reference proteome</keyword>
<keyword evidence="3 6" id="KW-0812">Transmembrane</keyword>
<evidence type="ECO:0000256" key="5">
    <source>
        <dbReference type="ARBA" id="ARBA00023136"/>
    </source>
</evidence>
<dbReference type="PROSITE" id="PS01339">
    <property type="entry name" value="SURF4"/>
    <property type="match status" value="1"/>
</dbReference>
<evidence type="ECO:0000256" key="2">
    <source>
        <dbReference type="ARBA" id="ARBA00006945"/>
    </source>
</evidence>
<dbReference type="AlphaFoldDB" id="A0A9P4XE76"/>
<organism evidence="7 8">
    <name type="scientific">Trichoderma lentiforme</name>
    <dbReference type="NCBI Taxonomy" id="1567552"/>
    <lineage>
        <taxon>Eukaryota</taxon>
        <taxon>Fungi</taxon>
        <taxon>Dikarya</taxon>
        <taxon>Ascomycota</taxon>
        <taxon>Pezizomycotina</taxon>
        <taxon>Sordariomycetes</taxon>
        <taxon>Hypocreomycetidae</taxon>
        <taxon>Hypocreales</taxon>
        <taxon>Hypocreaceae</taxon>
        <taxon>Trichoderma</taxon>
    </lineage>
</organism>
<reference evidence="7 8" key="1">
    <citation type="submission" date="2018-06" db="EMBL/GenBank/DDBJ databases">
        <title>Genome analysis of cellulolytic fungus Trichoderma lentiforme CFAM-422.</title>
        <authorList>
            <person name="Steindorff A.S."/>
            <person name="Formighieri E.F."/>
            <person name="Midorikawa G.E.O."/>
            <person name="Tamietti M.S."/>
            <person name="Ramos E.Z."/>
            <person name="Silva A.S."/>
            <person name="Bon E.P.S."/>
            <person name="Mendes T.D."/>
            <person name="Damaso M.C.T."/>
            <person name="Favaro L.C.L."/>
        </authorList>
    </citation>
    <scope>NUCLEOTIDE SEQUENCE [LARGE SCALE GENOMIC DNA]</scope>
    <source>
        <strain evidence="7 8">CFAM-422</strain>
    </source>
</reference>
<dbReference type="Pfam" id="PF02077">
    <property type="entry name" value="SURF4"/>
    <property type="match status" value="1"/>
</dbReference>
<evidence type="ECO:0000313" key="7">
    <source>
        <dbReference type="EMBL" id="KAF3072201.1"/>
    </source>
</evidence>
<feature type="transmembrane region" description="Helical" evidence="6">
    <location>
        <begin position="240"/>
        <end position="260"/>
    </location>
</feature>
<feature type="transmembrane region" description="Helical" evidence="6">
    <location>
        <begin position="152"/>
        <end position="171"/>
    </location>
</feature>
<evidence type="ECO:0000256" key="3">
    <source>
        <dbReference type="ARBA" id="ARBA00022692"/>
    </source>
</evidence>
<keyword evidence="4 6" id="KW-1133">Transmembrane helix</keyword>
<comment type="similarity">
    <text evidence="2">Belongs to the SURF4 family.</text>
</comment>
<dbReference type="GO" id="GO:0016020">
    <property type="term" value="C:membrane"/>
    <property type="evidence" value="ECO:0007669"/>
    <property type="project" value="UniProtKB-SubCell"/>
</dbReference>
<evidence type="ECO:0008006" key="9">
    <source>
        <dbReference type="Google" id="ProtNLM"/>
    </source>
</evidence>
<sequence>MSHRGPSGYGIGGPSPYAGGSVGGVGVSDESNGGSVLDQLRPYTSKVEDALDSISEPVKPELQACQNHVNLELAANICGASVRYLPAIGRFLIVVTFLEDALRIITQWSDQLLYLHDYRHIPTGLNHLFLLFNVIAMVSCSTLVIARKYSDYAVAGLMSVVVIQAFGYGLIFDLNFFLRNLSVIGGLLMVLSDSWVRKTKAFAGLPTLDEKDKKMYFQLAGRVLLIFLFIGFVFSGQWSFWRVLVCILGAGACVMVVVGFKAKYSATLLVVILSGFNLLVNNFWTLHEHHPHKDFAKYDFFQILSIVGGLLLLVNSGPGQFSIDEKKKVY</sequence>
<protein>
    <recommendedName>
        <fullName evidence="9">SURF4 family protein</fullName>
    </recommendedName>
</protein>
<accession>A0A9P4XE76</accession>
<dbReference type="Proteomes" id="UP000801864">
    <property type="component" value="Unassembled WGS sequence"/>
</dbReference>
<dbReference type="EMBL" id="QLNT01000009">
    <property type="protein sequence ID" value="KAF3072201.1"/>
    <property type="molecule type" value="Genomic_DNA"/>
</dbReference>
<comment type="caution">
    <text evidence="7">The sequence shown here is derived from an EMBL/GenBank/DDBJ whole genome shotgun (WGS) entry which is preliminary data.</text>
</comment>
<gene>
    <name evidence="7" type="ORF">CFAM422_005766</name>
</gene>